<proteinExistence type="predicted"/>
<dbReference type="Proteomes" id="UP000279089">
    <property type="component" value="Unassembled WGS sequence"/>
</dbReference>
<dbReference type="AlphaFoldDB" id="A0A3N4ME29"/>
<evidence type="ECO:0000313" key="1">
    <source>
        <dbReference type="EMBL" id="RPD38350.1"/>
    </source>
</evidence>
<comment type="caution">
    <text evidence="1">The sequence shown here is derived from an EMBL/GenBank/DDBJ whole genome shotgun (WGS) entry which is preliminary data.</text>
</comment>
<name>A0A3N4ME29_9BACT</name>
<dbReference type="Gene3D" id="2.30.180.10">
    <property type="entry name" value="FAS1 domain"/>
    <property type="match status" value="1"/>
</dbReference>
<sequence>MKRFKLKYLLVGAALIAAAVGCKKEHYIDGGVHSGKLDMNIYDFLKSRPFEFDTIVQILDRTGLAAEVQKSGVTFFAPKDLCIVNYLKRRSGMALKDVPDADLRAAMAKYIIPATMVWRDQVPFFNAPNGGGQMLKSFAGDTVWVDAPVRQDYNGVKEAGPKYIRAWFGNGFANTWARRFDAANTFPETREEINGVIRYYNPWVNSGNVITSDLQATNGNIQVLNGSHTFNFPYK</sequence>
<dbReference type="RefSeq" id="WP_120519226.1">
    <property type="nucleotide sequence ID" value="NZ_QXZY01000016.1"/>
</dbReference>
<dbReference type="PROSITE" id="PS51257">
    <property type="entry name" value="PROKAR_LIPOPROTEIN"/>
    <property type="match status" value="1"/>
</dbReference>
<keyword evidence="2" id="KW-1185">Reference proteome</keyword>
<reference evidence="2" key="1">
    <citation type="submission" date="2018-11" db="EMBL/GenBank/DDBJ databases">
        <title>Chitinophaga lutea sp.nov., isolate from arsenic contaminated soil.</title>
        <authorList>
            <person name="Zong Y."/>
        </authorList>
    </citation>
    <scope>NUCLEOTIDE SEQUENCE [LARGE SCALE GENOMIC DNA]</scope>
    <source>
        <strain evidence="2">YLT18</strain>
    </source>
</reference>
<organism evidence="1 2">
    <name type="scientific">Chitinophaga barathri</name>
    <dbReference type="NCBI Taxonomy" id="1647451"/>
    <lineage>
        <taxon>Bacteria</taxon>
        <taxon>Pseudomonadati</taxon>
        <taxon>Bacteroidota</taxon>
        <taxon>Chitinophagia</taxon>
        <taxon>Chitinophagales</taxon>
        <taxon>Chitinophagaceae</taxon>
        <taxon>Chitinophaga</taxon>
    </lineage>
</organism>
<dbReference type="OrthoDB" id="1097608at2"/>
<gene>
    <name evidence="1" type="ORF">EG028_26040</name>
</gene>
<dbReference type="InterPro" id="IPR036378">
    <property type="entry name" value="FAS1_dom_sf"/>
</dbReference>
<dbReference type="EMBL" id="RMBX01000016">
    <property type="protein sequence ID" value="RPD38350.1"/>
    <property type="molecule type" value="Genomic_DNA"/>
</dbReference>
<accession>A0A3N4ME29</accession>
<evidence type="ECO:0000313" key="2">
    <source>
        <dbReference type="Proteomes" id="UP000279089"/>
    </source>
</evidence>
<protein>
    <submittedName>
        <fullName evidence="1">Uncharacterized protein</fullName>
    </submittedName>
</protein>
<dbReference type="SUPFAM" id="SSF82153">
    <property type="entry name" value="FAS1 domain"/>
    <property type="match status" value="1"/>
</dbReference>